<evidence type="ECO:0000256" key="2">
    <source>
        <dbReference type="ARBA" id="ARBA00004196"/>
    </source>
</evidence>
<dbReference type="GO" id="GO:0030313">
    <property type="term" value="C:cell envelope"/>
    <property type="evidence" value="ECO:0007669"/>
    <property type="project" value="UniProtKB-SubCell"/>
</dbReference>
<dbReference type="EMBL" id="CP042593">
    <property type="protein sequence ID" value="QED46183.1"/>
    <property type="molecule type" value="Genomic_DNA"/>
</dbReference>
<evidence type="ECO:0000256" key="7">
    <source>
        <dbReference type="RuleBase" id="RU363032"/>
    </source>
</evidence>
<dbReference type="Pfam" id="PF00528">
    <property type="entry name" value="BPD_transp_1"/>
    <property type="match status" value="1"/>
</dbReference>
<name>A0A5B8Z1R4_CYTDA</name>
<feature type="transmembrane region" description="Helical" evidence="7">
    <location>
        <begin position="241"/>
        <end position="262"/>
    </location>
</feature>
<keyword evidence="10" id="KW-1185">Reference proteome</keyword>
<dbReference type="Gene3D" id="1.10.3720.10">
    <property type="entry name" value="MetI-like"/>
    <property type="match status" value="1"/>
</dbReference>
<dbReference type="CDD" id="cd06261">
    <property type="entry name" value="TM_PBP2"/>
    <property type="match status" value="1"/>
</dbReference>
<dbReference type="Proteomes" id="UP000321555">
    <property type="component" value="Chromosome"/>
</dbReference>
<evidence type="ECO:0000256" key="5">
    <source>
        <dbReference type="ARBA" id="ARBA00022989"/>
    </source>
</evidence>
<feature type="transmembrane region" description="Helical" evidence="7">
    <location>
        <begin position="128"/>
        <end position="151"/>
    </location>
</feature>
<comment type="subcellular location">
    <subcellularLocation>
        <location evidence="2">Cell envelope</location>
    </subcellularLocation>
    <subcellularLocation>
        <location evidence="7">Cell membrane</location>
        <topology evidence="7">Multi-pass membrane protein</topology>
    </subcellularLocation>
    <subcellularLocation>
        <location evidence="1">Membrane</location>
        <topology evidence="1">Multi-pass membrane protein</topology>
    </subcellularLocation>
</comment>
<keyword evidence="3 7" id="KW-0813">Transport</keyword>
<keyword evidence="4 7" id="KW-0812">Transmembrane</keyword>
<evidence type="ECO:0000256" key="1">
    <source>
        <dbReference type="ARBA" id="ARBA00004141"/>
    </source>
</evidence>
<evidence type="ECO:0000256" key="6">
    <source>
        <dbReference type="ARBA" id="ARBA00023136"/>
    </source>
</evidence>
<evidence type="ECO:0000259" key="8">
    <source>
        <dbReference type="PROSITE" id="PS50928"/>
    </source>
</evidence>
<feature type="transmembrane region" description="Helical" evidence="7">
    <location>
        <begin position="20"/>
        <end position="39"/>
    </location>
</feature>
<feature type="domain" description="ABC transmembrane type-1" evidence="8">
    <location>
        <begin position="76"/>
        <end position="259"/>
    </location>
</feature>
<accession>A0A5B8Z1R4</accession>
<protein>
    <submittedName>
        <fullName evidence="9">Phosphonate ABC transporter, permease protein PhnE</fullName>
    </submittedName>
</protein>
<evidence type="ECO:0000313" key="9">
    <source>
        <dbReference type="EMBL" id="QED46183.1"/>
    </source>
</evidence>
<dbReference type="InterPro" id="IPR000515">
    <property type="entry name" value="MetI-like"/>
</dbReference>
<dbReference type="PROSITE" id="PS50928">
    <property type="entry name" value="ABC_TM1"/>
    <property type="match status" value="1"/>
</dbReference>
<dbReference type="NCBIfam" id="TIGR01097">
    <property type="entry name" value="PhnE"/>
    <property type="match status" value="1"/>
</dbReference>
<keyword evidence="5 7" id="KW-1133">Transmembrane helix</keyword>
<dbReference type="GO" id="GO:0005886">
    <property type="term" value="C:plasma membrane"/>
    <property type="evidence" value="ECO:0007669"/>
    <property type="project" value="UniProtKB-SubCell"/>
</dbReference>
<sequence length="267" mass="29039">MSNTTRPLIKPKKNKTRIWLIYITLALIYIWAFSGMPIADVKETAAQVSKAIFSGIFSPDWDYVYLPDGEDLLRGLLDTLAIAILGTFISAFLCVPFAFLAATNMSKGRSLSNTGKFILSLIRTFPEIVMAIMFIKAVGPGSFAGVLALGLHSIGMLGKLFAEEIESVDPGPSEALTATGANRLQIIWFAILPQVLPGFLSYTLYRFEINVRSASILGVIGAGGIGTPLIFALSSRDWDRVGIILLGIIVMVTFIDLLSGYIRKKIV</sequence>
<reference evidence="10" key="1">
    <citation type="submission" date="2019-08" db="EMBL/GenBank/DDBJ databases">
        <authorList>
            <person name="Zheng X."/>
        </authorList>
    </citation>
    <scope>NUCLEOTIDE SEQUENCE [LARGE SCALE GENOMIC DNA]</scope>
    <source>
        <strain evidence="10">FJAT-25496</strain>
    </source>
</reference>
<evidence type="ECO:0000256" key="4">
    <source>
        <dbReference type="ARBA" id="ARBA00022692"/>
    </source>
</evidence>
<dbReference type="AlphaFoldDB" id="A0A5B8Z1R4"/>
<dbReference type="OrthoDB" id="8557224at2"/>
<feature type="transmembrane region" description="Helical" evidence="7">
    <location>
        <begin position="186"/>
        <end position="204"/>
    </location>
</feature>
<dbReference type="RefSeq" id="WP_057776239.1">
    <property type="nucleotide sequence ID" value="NZ_CP042593.1"/>
</dbReference>
<comment type="similarity">
    <text evidence="7">Belongs to the binding-protein-dependent transport system permease family.</text>
</comment>
<dbReference type="InterPro" id="IPR035906">
    <property type="entry name" value="MetI-like_sf"/>
</dbReference>
<feature type="transmembrane region" description="Helical" evidence="7">
    <location>
        <begin position="216"/>
        <end position="235"/>
    </location>
</feature>
<feature type="transmembrane region" description="Helical" evidence="7">
    <location>
        <begin position="80"/>
        <end position="102"/>
    </location>
</feature>
<organism evidence="9 10">
    <name type="scientific">Cytobacillus dafuensis</name>
    <name type="common">Bacillus dafuensis</name>
    <dbReference type="NCBI Taxonomy" id="1742359"/>
    <lineage>
        <taxon>Bacteria</taxon>
        <taxon>Bacillati</taxon>
        <taxon>Bacillota</taxon>
        <taxon>Bacilli</taxon>
        <taxon>Bacillales</taxon>
        <taxon>Bacillaceae</taxon>
        <taxon>Cytobacillus</taxon>
    </lineage>
</organism>
<evidence type="ECO:0000313" key="10">
    <source>
        <dbReference type="Proteomes" id="UP000321555"/>
    </source>
</evidence>
<dbReference type="STRING" id="1742359.GCA_001439625_01203"/>
<dbReference type="InterPro" id="IPR005769">
    <property type="entry name" value="PhnE/PtxC"/>
</dbReference>
<gene>
    <name evidence="9" type="primary">phnE</name>
    <name evidence="9" type="ORF">FSZ17_02065</name>
</gene>
<dbReference type="KEGG" id="bda:FSZ17_02065"/>
<keyword evidence="6 7" id="KW-0472">Membrane</keyword>
<dbReference type="GO" id="GO:0015416">
    <property type="term" value="F:ABC-type phosphonate transporter activity"/>
    <property type="evidence" value="ECO:0007669"/>
    <property type="project" value="InterPro"/>
</dbReference>
<proteinExistence type="inferred from homology"/>
<dbReference type="PANTHER" id="PTHR30043:SF8">
    <property type="entry name" value="ABC TRANSPORTER, PERMEASE PROTEIN CC0363, PUTATIVE-RELATED"/>
    <property type="match status" value="1"/>
</dbReference>
<evidence type="ECO:0000256" key="3">
    <source>
        <dbReference type="ARBA" id="ARBA00022448"/>
    </source>
</evidence>
<dbReference type="PANTHER" id="PTHR30043">
    <property type="entry name" value="PHOSPHONATES TRANSPORT SYSTEM PERMEASE PROTEIN"/>
    <property type="match status" value="1"/>
</dbReference>
<dbReference type="SUPFAM" id="SSF161098">
    <property type="entry name" value="MetI-like"/>
    <property type="match status" value="1"/>
</dbReference>